<accession>A0A1G7SRS7</accession>
<dbReference type="EMBL" id="CP108330">
    <property type="protein sequence ID" value="WUR40764.1"/>
    <property type="molecule type" value="Genomic_DNA"/>
</dbReference>
<dbReference type="Proteomes" id="UP000198614">
    <property type="component" value="Unassembled WGS sequence"/>
</dbReference>
<evidence type="ECO:0000313" key="4">
    <source>
        <dbReference type="Proteomes" id="UP000198614"/>
    </source>
</evidence>
<protein>
    <submittedName>
        <fullName evidence="2">Uncharacterized protein</fullName>
    </submittedName>
</protein>
<evidence type="ECO:0000256" key="1">
    <source>
        <dbReference type="SAM" id="MobiDB-lite"/>
    </source>
</evidence>
<name>A0A1G7SRS7_9ACTN</name>
<evidence type="ECO:0000313" key="5">
    <source>
        <dbReference type="Proteomes" id="UP001432161"/>
    </source>
</evidence>
<dbReference type="EMBL" id="FNAX01000016">
    <property type="protein sequence ID" value="SDG25743.1"/>
    <property type="molecule type" value="Genomic_DNA"/>
</dbReference>
<reference evidence="3" key="2">
    <citation type="submission" date="2022-10" db="EMBL/GenBank/DDBJ databases">
        <title>The complete genomes of actinobacterial strains from the NBC collection.</title>
        <authorList>
            <person name="Joergensen T.S."/>
            <person name="Alvarez Arevalo M."/>
            <person name="Sterndorff E.B."/>
            <person name="Faurdal D."/>
            <person name="Vuksanovic O."/>
            <person name="Mourched A.-S."/>
            <person name="Charusanti P."/>
            <person name="Shaw S."/>
            <person name="Blin K."/>
            <person name="Weber T."/>
        </authorList>
    </citation>
    <scope>NUCLEOTIDE SEQUENCE</scope>
    <source>
        <strain evidence="3">NBC_00489</strain>
    </source>
</reference>
<sequence>MTHAPAHDTQARPESRPSAEEDLDLVIGELEQRIPDRTGAAANTCIGWYCV</sequence>
<feature type="compositionally biased region" description="Basic and acidic residues" evidence="1">
    <location>
        <begin position="1"/>
        <end position="19"/>
    </location>
</feature>
<organism evidence="2 4">
    <name type="scientific">Streptomyces griseoaurantiacus</name>
    <dbReference type="NCBI Taxonomy" id="68213"/>
    <lineage>
        <taxon>Bacteria</taxon>
        <taxon>Bacillati</taxon>
        <taxon>Actinomycetota</taxon>
        <taxon>Actinomycetes</taxon>
        <taxon>Kitasatosporales</taxon>
        <taxon>Streptomycetaceae</taxon>
        <taxon>Streptomyces</taxon>
        <taxon>Streptomyces aurantiacus group</taxon>
    </lineage>
</organism>
<evidence type="ECO:0000313" key="2">
    <source>
        <dbReference type="EMBL" id="SDG25743.1"/>
    </source>
</evidence>
<proteinExistence type="predicted"/>
<dbReference type="Proteomes" id="UP001432161">
    <property type="component" value="Chromosome"/>
</dbReference>
<keyword evidence="5" id="KW-1185">Reference proteome</keyword>
<evidence type="ECO:0000313" key="3">
    <source>
        <dbReference type="EMBL" id="WUR40764.1"/>
    </source>
</evidence>
<reference evidence="2 4" key="1">
    <citation type="submission" date="2016-10" db="EMBL/GenBank/DDBJ databases">
        <authorList>
            <person name="de Groot N.N."/>
        </authorList>
    </citation>
    <scope>NUCLEOTIDE SEQUENCE [LARGE SCALE GENOMIC DNA]</scope>
    <source>
        <strain evidence="2 4">CGMCC 4.1859</strain>
    </source>
</reference>
<gene>
    <name evidence="3" type="ORF">OHN36_28210</name>
    <name evidence="2" type="ORF">SAMN05216260_116111</name>
</gene>
<feature type="region of interest" description="Disordered" evidence="1">
    <location>
        <begin position="1"/>
        <end position="22"/>
    </location>
</feature>
<dbReference type="AlphaFoldDB" id="A0A1G7SRS7"/>